<dbReference type="GO" id="GO:0055085">
    <property type="term" value="P:transmembrane transport"/>
    <property type="evidence" value="ECO:0007669"/>
    <property type="project" value="InterPro"/>
</dbReference>
<keyword evidence="5 8" id="KW-0812">Transmembrane</keyword>
<accession>A0AA48I8M3</accession>
<dbReference type="GO" id="GO:0005886">
    <property type="term" value="C:plasma membrane"/>
    <property type="evidence" value="ECO:0007669"/>
    <property type="project" value="UniProtKB-SubCell"/>
</dbReference>
<dbReference type="Proteomes" id="UP001337580">
    <property type="component" value="Chromosome"/>
</dbReference>
<keyword evidence="4" id="KW-1003">Cell membrane</keyword>
<feature type="transmembrane region" description="Helical" evidence="8">
    <location>
        <begin position="128"/>
        <end position="150"/>
    </location>
</feature>
<feature type="transmembrane region" description="Helical" evidence="8">
    <location>
        <begin position="7"/>
        <end position="30"/>
    </location>
</feature>
<protein>
    <submittedName>
        <fullName evidence="10">Spermidine/putrescine ABC transporter permease component II</fullName>
    </submittedName>
</protein>
<evidence type="ECO:0000256" key="5">
    <source>
        <dbReference type="ARBA" id="ARBA00022692"/>
    </source>
</evidence>
<feature type="transmembrane region" description="Helical" evidence="8">
    <location>
        <begin position="236"/>
        <end position="254"/>
    </location>
</feature>
<dbReference type="SUPFAM" id="SSF161098">
    <property type="entry name" value="MetI-like"/>
    <property type="match status" value="1"/>
</dbReference>
<evidence type="ECO:0000256" key="8">
    <source>
        <dbReference type="RuleBase" id="RU363032"/>
    </source>
</evidence>
<dbReference type="InterPro" id="IPR051789">
    <property type="entry name" value="Bact_Polyamine_Transport"/>
</dbReference>
<evidence type="ECO:0000256" key="2">
    <source>
        <dbReference type="ARBA" id="ARBA00007069"/>
    </source>
</evidence>
<dbReference type="InterPro" id="IPR035906">
    <property type="entry name" value="MetI-like_sf"/>
</dbReference>
<comment type="subcellular location">
    <subcellularLocation>
        <location evidence="1 8">Cell membrane</location>
        <topology evidence="1 8">Multi-pass membrane protein</topology>
    </subcellularLocation>
</comment>
<keyword evidence="6 8" id="KW-1133">Transmembrane helix</keyword>
<dbReference type="CDD" id="cd06261">
    <property type="entry name" value="TM_PBP2"/>
    <property type="match status" value="1"/>
</dbReference>
<evidence type="ECO:0000256" key="3">
    <source>
        <dbReference type="ARBA" id="ARBA00022448"/>
    </source>
</evidence>
<evidence type="ECO:0000256" key="7">
    <source>
        <dbReference type="ARBA" id="ARBA00023136"/>
    </source>
</evidence>
<evidence type="ECO:0000256" key="1">
    <source>
        <dbReference type="ARBA" id="ARBA00004651"/>
    </source>
</evidence>
<name>A0AA48I8M3_9FIRM</name>
<dbReference type="InterPro" id="IPR000515">
    <property type="entry name" value="MetI-like"/>
</dbReference>
<feature type="transmembrane region" description="Helical" evidence="8">
    <location>
        <begin position="181"/>
        <end position="200"/>
    </location>
</feature>
<sequence>MLKKLFYNFYVVLLFFFLYAPIFLLILFSFNNSTSRIVWGGFTLKWYKSLFHNSEIAKAIINTVVVAVFSATISTVLSLLACVGVTNSNRKVYNFVKFLTNISTVSPEIVIGISFMFFFITIQKLFTFFNLGLFSLILIHSTFCLPYSFLTILPKFRQITPQIFEAACDLGATPIKAFFKVIVHEIFPGLVASAMLVFAMSVDDFIISYFTCGNIQTLSVLIYSMTRKAVTPEINALSSIMFLTILAVLIINNLKDGKVYKIKNVTQRKQ</sequence>
<dbReference type="PANTHER" id="PTHR43848:SF2">
    <property type="entry name" value="PUTRESCINE TRANSPORT SYSTEM PERMEASE PROTEIN POTI"/>
    <property type="match status" value="1"/>
</dbReference>
<feature type="domain" description="ABC transmembrane type-1" evidence="9">
    <location>
        <begin position="60"/>
        <end position="255"/>
    </location>
</feature>
<evidence type="ECO:0000313" key="10">
    <source>
        <dbReference type="EMBL" id="BED92108.1"/>
    </source>
</evidence>
<dbReference type="Gene3D" id="1.10.3720.10">
    <property type="entry name" value="MetI-like"/>
    <property type="match status" value="1"/>
</dbReference>
<keyword evidence="7 8" id="KW-0472">Membrane</keyword>
<dbReference type="PANTHER" id="PTHR43848">
    <property type="entry name" value="PUTRESCINE TRANSPORT SYSTEM PERMEASE PROTEIN POTI"/>
    <property type="match status" value="1"/>
</dbReference>
<dbReference type="PROSITE" id="PS50928">
    <property type="entry name" value="ABC_TM1"/>
    <property type="match status" value="1"/>
</dbReference>
<dbReference type="KEGG" id="ips:CfP315_0693"/>
<gene>
    <name evidence="10" type="ORF">CfP315_0693</name>
</gene>
<dbReference type="EMBL" id="AP027924">
    <property type="protein sequence ID" value="BED92108.1"/>
    <property type="molecule type" value="Genomic_DNA"/>
</dbReference>
<evidence type="ECO:0000256" key="6">
    <source>
        <dbReference type="ARBA" id="ARBA00022989"/>
    </source>
</evidence>
<evidence type="ECO:0000256" key="4">
    <source>
        <dbReference type="ARBA" id="ARBA00022475"/>
    </source>
</evidence>
<dbReference type="Pfam" id="PF00528">
    <property type="entry name" value="BPD_transp_1"/>
    <property type="match status" value="1"/>
</dbReference>
<evidence type="ECO:0000259" key="9">
    <source>
        <dbReference type="PROSITE" id="PS50928"/>
    </source>
</evidence>
<dbReference type="AlphaFoldDB" id="A0AA48I8M3"/>
<organism evidence="10">
    <name type="scientific">Candidatus Improbicoccus pseudotrichonymphae</name>
    <dbReference type="NCBI Taxonomy" id="3033792"/>
    <lineage>
        <taxon>Bacteria</taxon>
        <taxon>Bacillati</taxon>
        <taxon>Bacillota</taxon>
        <taxon>Clostridia</taxon>
        <taxon>Candidatus Improbicoccus</taxon>
    </lineage>
</organism>
<reference evidence="10" key="1">
    <citation type="journal article" date="2023" name="ISME J.">
        <title>Emergence of putative energy parasites within Clostridia revealed by genome analysis of a novel endosymbiotic clade.</title>
        <authorList>
            <person name="Takahashi K."/>
            <person name="Kuwahara H."/>
            <person name="Horikawa Y."/>
            <person name="Izawa K."/>
            <person name="Kato D."/>
            <person name="Inagaki T."/>
            <person name="Yuki M."/>
            <person name="Ohkuma M."/>
            <person name="Hongoh Y."/>
        </authorList>
    </citation>
    <scope>NUCLEOTIDE SEQUENCE</scope>
    <source>
        <strain evidence="10">CfP3-15</strain>
    </source>
</reference>
<keyword evidence="3 8" id="KW-0813">Transport</keyword>
<feature type="transmembrane region" description="Helical" evidence="8">
    <location>
        <begin position="59"/>
        <end position="86"/>
    </location>
</feature>
<feature type="transmembrane region" description="Helical" evidence="8">
    <location>
        <begin position="98"/>
        <end position="122"/>
    </location>
</feature>
<comment type="similarity">
    <text evidence="2">Belongs to the binding-protein-dependent transport system permease family. CysTW subfamily.</text>
</comment>
<proteinExistence type="inferred from homology"/>